<comment type="subcellular location">
    <subcellularLocation>
        <location evidence="1 7">Cell membrane</location>
        <topology evidence="1 7">Multi-pass membrane protein</topology>
    </subcellularLocation>
</comment>
<feature type="domain" description="ABC transmembrane type-1" evidence="9">
    <location>
        <begin position="100"/>
        <end position="291"/>
    </location>
</feature>
<feature type="transmembrane region" description="Helical" evidence="7">
    <location>
        <begin position="104"/>
        <end position="126"/>
    </location>
</feature>
<keyword evidence="6 7" id="KW-0472">Membrane</keyword>
<evidence type="ECO:0000313" key="11">
    <source>
        <dbReference type="Proteomes" id="UP001299970"/>
    </source>
</evidence>
<dbReference type="Gene3D" id="1.10.3720.10">
    <property type="entry name" value="MetI-like"/>
    <property type="match status" value="1"/>
</dbReference>
<keyword evidence="11" id="KW-1185">Reference proteome</keyword>
<dbReference type="InterPro" id="IPR000515">
    <property type="entry name" value="MetI-like"/>
</dbReference>
<evidence type="ECO:0000256" key="4">
    <source>
        <dbReference type="ARBA" id="ARBA00022692"/>
    </source>
</evidence>
<protein>
    <submittedName>
        <fullName evidence="10">Carbohydrate ABC transporter permease</fullName>
    </submittedName>
</protein>
<dbReference type="InterPro" id="IPR035906">
    <property type="entry name" value="MetI-like_sf"/>
</dbReference>
<sequence>MTTTSPSTSRPAPPPAPPTGPQWSPRRRPRRSGAYQRPNVVGGLGAGVWLVIVAVPLYFLAVTSLRASGAYLADGPMALPTSLTAENYVTVLTSEFPRYFLNNLLVTAACVAIVLVLALPAAFAIVRSRSRLVSTGFSVVLLGLAVPAQAVIVPLYLMITQLRLYDSLLAIILPTAAFALPLSIVVLTSSLRDVPTELYEAIAIDGAGTMRTLFSLVLPLSRPGLATIGIYTALQAWNGFLFPLVLTQDPAVRVLTLGLWDFQGQYGTNVPLVTAAVTLSLLPLLVVYLLGRRFLLAGLTAGTGK</sequence>
<evidence type="ECO:0000313" key="10">
    <source>
        <dbReference type="EMBL" id="MCH6166779.1"/>
    </source>
</evidence>
<accession>A0ABS9TE22</accession>
<evidence type="ECO:0000256" key="3">
    <source>
        <dbReference type="ARBA" id="ARBA00022475"/>
    </source>
</evidence>
<evidence type="ECO:0000256" key="6">
    <source>
        <dbReference type="ARBA" id="ARBA00023136"/>
    </source>
</evidence>
<keyword evidence="4 7" id="KW-0812">Transmembrane</keyword>
<keyword evidence="5 7" id="KW-1133">Transmembrane helix</keyword>
<evidence type="ECO:0000256" key="1">
    <source>
        <dbReference type="ARBA" id="ARBA00004651"/>
    </source>
</evidence>
<dbReference type="PROSITE" id="PS50928">
    <property type="entry name" value="ABC_TM1"/>
    <property type="match status" value="1"/>
</dbReference>
<dbReference type="EMBL" id="JAKXMK010000011">
    <property type="protein sequence ID" value="MCH6166779.1"/>
    <property type="molecule type" value="Genomic_DNA"/>
</dbReference>
<keyword evidence="2 7" id="KW-0813">Transport</keyword>
<feature type="transmembrane region" description="Helical" evidence="7">
    <location>
        <begin position="171"/>
        <end position="191"/>
    </location>
</feature>
<feature type="transmembrane region" description="Helical" evidence="7">
    <location>
        <begin position="212"/>
        <end position="234"/>
    </location>
</feature>
<dbReference type="CDD" id="cd06261">
    <property type="entry name" value="TM_PBP2"/>
    <property type="match status" value="1"/>
</dbReference>
<feature type="transmembrane region" description="Helical" evidence="7">
    <location>
        <begin position="138"/>
        <end position="159"/>
    </location>
</feature>
<reference evidence="10 11" key="1">
    <citation type="submission" date="2022-03" db="EMBL/GenBank/DDBJ databases">
        <title>Pseudonocardia alaer sp. nov., a novel actinomycete isolated from reed forest soil.</title>
        <authorList>
            <person name="Wang L."/>
        </authorList>
    </citation>
    <scope>NUCLEOTIDE SEQUENCE [LARGE SCALE GENOMIC DNA]</scope>
    <source>
        <strain evidence="10 11">Y-16303</strain>
    </source>
</reference>
<dbReference type="SUPFAM" id="SSF161098">
    <property type="entry name" value="MetI-like"/>
    <property type="match status" value="1"/>
</dbReference>
<comment type="caution">
    <text evidence="10">The sequence shown here is derived from an EMBL/GenBank/DDBJ whole genome shotgun (WGS) entry which is preliminary data.</text>
</comment>
<feature type="transmembrane region" description="Helical" evidence="7">
    <location>
        <begin position="40"/>
        <end position="61"/>
    </location>
</feature>
<dbReference type="Pfam" id="PF00528">
    <property type="entry name" value="BPD_transp_1"/>
    <property type="match status" value="1"/>
</dbReference>
<dbReference type="RefSeq" id="WP_241036815.1">
    <property type="nucleotide sequence ID" value="NZ_BAAAJF010000036.1"/>
</dbReference>
<name>A0ABS9TE22_9PSEU</name>
<gene>
    <name evidence="10" type="ORF">MMF94_13910</name>
</gene>
<comment type="similarity">
    <text evidence="7">Belongs to the binding-protein-dependent transport system permease family.</text>
</comment>
<evidence type="ECO:0000256" key="5">
    <source>
        <dbReference type="ARBA" id="ARBA00022989"/>
    </source>
</evidence>
<evidence type="ECO:0000256" key="2">
    <source>
        <dbReference type="ARBA" id="ARBA00022448"/>
    </source>
</evidence>
<evidence type="ECO:0000256" key="7">
    <source>
        <dbReference type="RuleBase" id="RU363032"/>
    </source>
</evidence>
<keyword evidence="3" id="KW-1003">Cell membrane</keyword>
<evidence type="ECO:0000259" key="9">
    <source>
        <dbReference type="PROSITE" id="PS50928"/>
    </source>
</evidence>
<proteinExistence type="inferred from homology"/>
<evidence type="ECO:0000256" key="8">
    <source>
        <dbReference type="SAM" id="MobiDB-lite"/>
    </source>
</evidence>
<feature type="region of interest" description="Disordered" evidence="8">
    <location>
        <begin position="1"/>
        <end position="34"/>
    </location>
</feature>
<feature type="transmembrane region" description="Helical" evidence="7">
    <location>
        <begin position="270"/>
        <end position="290"/>
    </location>
</feature>
<feature type="compositionally biased region" description="Pro residues" evidence="8">
    <location>
        <begin position="11"/>
        <end position="20"/>
    </location>
</feature>
<feature type="compositionally biased region" description="Low complexity" evidence="8">
    <location>
        <begin position="1"/>
        <end position="10"/>
    </location>
</feature>
<organism evidence="10 11">
    <name type="scientific">Pseudonocardia alaniniphila</name>
    <dbReference type="NCBI Taxonomy" id="75291"/>
    <lineage>
        <taxon>Bacteria</taxon>
        <taxon>Bacillati</taxon>
        <taxon>Actinomycetota</taxon>
        <taxon>Actinomycetes</taxon>
        <taxon>Pseudonocardiales</taxon>
        <taxon>Pseudonocardiaceae</taxon>
        <taxon>Pseudonocardia</taxon>
    </lineage>
</organism>
<dbReference type="Proteomes" id="UP001299970">
    <property type="component" value="Unassembled WGS sequence"/>
</dbReference>
<dbReference type="PANTHER" id="PTHR43744">
    <property type="entry name" value="ABC TRANSPORTER PERMEASE PROTEIN MG189-RELATED-RELATED"/>
    <property type="match status" value="1"/>
</dbReference>
<dbReference type="PANTHER" id="PTHR43744:SF12">
    <property type="entry name" value="ABC TRANSPORTER PERMEASE PROTEIN MG189-RELATED"/>
    <property type="match status" value="1"/>
</dbReference>